<dbReference type="Gene3D" id="3.90.550.10">
    <property type="entry name" value="Spore Coat Polysaccharide Biosynthesis Protein SpsA, Chain A"/>
    <property type="match status" value="1"/>
</dbReference>
<evidence type="ECO:0000256" key="8">
    <source>
        <dbReference type="ARBA" id="ARBA00022824"/>
    </source>
</evidence>
<dbReference type="PANTHER" id="PTHR10859">
    <property type="entry name" value="GLYCOSYL TRANSFERASE"/>
    <property type="match status" value="1"/>
</dbReference>
<evidence type="ECO:0000256" key="12">
    <source>
        <dbReference type="ARBA" id="ARBA00045097"/>
    </source>
</evidence>
<accession>A0A381UTB1</accession>
<sequence length="247" mass="27101">MAATVDITIPVYNEEEVLPRTIANLTEFLDGHLANPWQVTIADNASTDSTQAVSEMLARQHPGINYLRIPQKGRGRALRTAWLDSVADIVSYMDADLSTDLSHFPELIAALESGSHIAVGSRLSKGSQVSRGFKREFVSRGYNLLINSLFFTGLPDAQCGFKALTRATAEAIVPSIKNNNWFFDTEMLVIAAKRGFNIASVPVKWTDDPNSTVNVVGTAKEDVKGLLRLRFGGVPQVERPMPLSREI</sequence>
<comment type="subcellular location">
    <subcellularLocation>
        <location evidence="1">Endoplasmic reticulum membrane</location>
        <topology evidence="1">Single-pass membrane protein</topology>
    </subcellularLocation>
</comment>
<dbReference type="GO" id="GO:0005789">
    <property type="term" value="C:endoplasmic reticulum membrane"/>
    <property type="evidence" value="ECO:0007669"/>
    <property type="project" value="UniProtKB-SubCell"/>
</dbReference>
<dbReference type="GO" id="GO:0004581">
    <property type="term" value="F:dolichyl-phosphate beta-glucosyltransferase activity"/>
    <property type="evidence" value="ECO:0007669"/>
    <property type="project" value="UniProtKB-EC"/>
</dbReference>
<dbReference type="InterPro" id="IPR029044">
    <property type="entry name" value="Nucleotide-diphossugar_trans"/>
</dbReference>
<dbReference type="PANTHER" id="PTHR10859:SF91">
    <property type="entry name" value="DOLICHYL-PHOSPHATE BETA-GLUCOSYLTRANSFERASE"/>
    <property type="match status" value="1"/>
</dbReference>
<keyword evidence="5" id="KW-0328">Glycosyltransferase</keyword>
<dbReference type="CDD" id="cd04188">
    <property type="entry name" value="DPG_synthase"/>
    <property type="match status" value="1"/>
</dbReference>
<evidence type="ECO:0000256" key="3">
    <source>
        <dbReference type="ARBA" id="ARBA00006739"/>
    </source>
</evidence>
<gene>
    <name evidence="14" type="ORF">METZ01_LOCUS84266</name>
</gene>
<keyword evidence="10" id="KW-1133">Transmembrane helix</keyword>
<protein>
    <recommendedName>
        <fullName evidence="4">dolichyl-phosphate beta-glucosyltransferase</fullName>
        <ecNumber evidence="4">2.4.1.117</ecNumber>
    </recommendedName>
</protein>
<proteinExistence type="inferred from homology"/>
<reference evidence="14" key="1">
    <citation type="submission" date="2018-05" db="EMBL/GenBank/DDBJ databases">
        <authorList>
            <person name="Lanie J.A."/>
            <person name="Ng W.-L."/>
            <person name="Kazmierczak K.M."/>
            <person name="Andrzejewski T.M."/>
            <person name="Davidsen T.M."/>
            <person name="Wayne K.J."/>
            <person name="Tettelin H."/>
            <person name="Glass J.I."/>
            <person name="Rusch D."/>
            <person name="Podicherti R."/>
            <person name="Tsui H.-C.T."/>
            <person name="Winkler M.E."/>
        </authorList>
    </citation>
    <scope>NUCLEOTIDE SEQUENCE</scope>
</reference>
<evidence type="ECO:0000256" key="11">
    <source>
        <dbReference type="ARBA" id="ARBA00023136"/>
    </source>
</evidence>
<keyword evidence="7" id="KW-0812">Transmembrane</keyword>
<evidence type="ECO:0000259" key="13">
    <source>
        <dbReference type="Pfam" id="PF00535"/>
    </source>
</evidence>
<evidence type="ECO:0000256" key="9">
    <source>
        <dbReference type="ARBA" id="ARBA00022968"/>
    </source>
</evidence>
<name>A0A381UTB1_9ZZZZ</name>
<keyword evidence="9" id="KW-0735">Signal-anchor</keyword>
<dbReference type="InterPro" id="IPR001173">
    <property type="entry name" value="Glyco_trans_2-like"/>
</dbReference>
<dbReference type="AlphaFoldDB" id="A0A381UTB1"/>
<feature type="domain" description="Glycosyltransferase 2-like" evidence="13">
    <location>
        <begin position="7"/>
        <end position="169"/>
    </location>
</feature>
<evidence type="ECO:0000313" key="14">
    <source>
        <dbReference type="EMBL" id="SVA31412.1"/>
    </source>
</evidence>
<dbReference type="InterPro" id="IPR035518">
    <property type="entry name" value="DPG_synthase"/>
</dbReference>
<organism evidence="14">
    <name type="scientific">marine metagenome</name>
    <dbReference type="NCBI Taxonomy" id="408172"/>
    <lineage>
        <taxon>unclassified sequences</taxon>
        <taxon>metagenomes</taxon>
        <taxon>ecological metagenomes</taxon>
    </lineage>
</organism>
<keyword evidence="8" id="KW-0256">Endoplasmic reticulum</keyword>
<comment type="similarity">
    <text evidence="3">Belongs to the glycosyltransferase 2 family.</text>
</comment>
<keyword evidence="6" id="KW-0808">Transferase</keyword>
<evidence type="ECO:0000256" key="7">
    <source>
        <dbReference type="ARBA" id="ARBA00022692"/>
    </source>
</evidence>
<dbReference type="SUPFAM" id="SSF53448">
    <property type="entry name" value="Nucleotide-diphospho-sugar transferases"/>
    <property type="match status" value="1"/>
</dbReference>
<evidence type="ECO:0000256" key="6">
    <source>
        <dbReference type="ARBA" id="ARBA00022679"/>
    </source>
</evidence>
<dbReference type="GO" id="GO:0006487">
    <property type="term" value="P:protein N-linked glycosylation"/>
    <property type="evidence" value="ECO:0007669"/>
    <property type="project" value="TreeGrafter"/>
</dbReference>
<comment type="catalytic activity">
    <reaction evidence="12">
        <text>a di-trans,poly-cis-dolichyl phosphate + UDP-alpha-D-glucose = a di-trans,poly-cis-dolichyl beta-D-glucosyl phosphate + UDP</text>
        <dbReference type="Rhea" id="RHEA:15401"/>
        <dbReference type="Rhea" id="RHEA-COMP:19498"/>
        <dbReference type="Rhea" id="RHEA-COMP:19502"/>
        <dbReference type="ChEBI" id="CHEBI:57525"/>
        <dbReference type="ChEBI" id="CHEBI:57683"/>
        <dbReference type="ChEBI" id="CHEBI:58223"/>
        <dbReference type="ChEBI" id="CHEBI:58885"/>
        <dbReference type="EC" id="2.4.1.117"/>
    </reaction>
    <physiologicalReaction direction="left-to-right" evidence="12">
        <dbReference type="Rhea" id="RHEA:15402"/>
    </physiologicalReaction>
</comment>
<evidence type="ECO:0000256" key="1">
    <source>
        <dbReference type="ARBA" id="ARBA00004389"/>
    </source>
</evidence>
<evidence type="ECO:0000256" key="5">
    <source>
        <dbReference type="ARBA" id="ARBA00022676"/>
    </source>
</evidence>
<dbReference type="Pfam" id="PF00535">
    <property type="entry name" value="Glycos_transf_2"/>
    <property type="match status" value="1"/>
</dbReference>
<evidence type="ECO:0000256" key="2">
    <source>
        <dbReference type="ARBA" id="ARBA00004922"/>
    </source>
</evidence>
<comment type="pathway">
    <text evidence="2">Protein modification; protein glycosylation.</text>
</comment>
<dbReference type="EMBL" id="UINC01007101">
    <property type="protein sequence ID" value="SVA31412.1"/>
    <property type="molecule type" value="Genomic_DNA"/>
</dbReference>
<dbReference type="EC" id="2.4.1.117" evidence="4"/>
<evidence type="ECO:0000256" key="4">
    <source>
        <dbReference type="ARBA" id="ARBA00012583"/>
    </source>
</evidence>
<keyword evidence="11" id="KW-0472">Membrane</keyword>
<evidence type="ECO:0000256" key="10">
    <source>
        <dbReference type="ARBA" id="ARBA00022989"/>
    </source>
</evidence>